<dbReference type="InterPro" id="IPR002912">
    <property type="entry name" value="ACT_dom"/>
</dbReference>
<keyword evidence="6 8" id="KW-0100">Branched-chain amino acid biosynthesis</keyword>
<evidence type="ECO:0000313" key="11">
    <source>
        <dbReference type="Proteomes" id="UP001579974"/>
    </source>
</evidence>
<dbReference type="Gene3D" id="3.30.70.260">
    <property type="match status" value="1"/>
</dbReference>
<proteinExistence type="inferred from homology"/>
<gene>
    <name evidence="10" type="primary">ilvN</name>
    <name evidence="10" type="ORF">KKP3000_001333</name>
</gene>
<dbReference type="Pfam" id="PF22629">
    <property type="entry name" value="ACT_AHAS_ss"/>
    <property type="match status" value="1"/>
</dbReference>
<dbReference type="Proteomes" id="UP001579974">
    <property type="component" value="Unassembled WGS sequence"/>
</dbReference>
<evidence type="ECO:0000256" key="4">
    <source>
        <dbReference type="ARBA" id="ARBA00011744"/>
    </source>
</evidence>
<dbReference type="NCBIfam" id="TIGR00119">
    <property type="entry name" value="acolac_sm"/>
    <property type="match status" value="1"/>
</dbReference>
<dbReference type="CDD" id="cd04878">
    <property type="entry name" value="ACT_AHAS"/>
    <property type="match status" value="1"/>
</dbReference>
<evidence type="ECO:0000256" key="2">
    <source>
        <dbReference type="ARBA" id="ARBA00005025"/>
    </source>
</evidence>
<dbReference type="Pfam" id="PF10369">
    <property type="entry name" value="ALS_ss_C"/>
    <property type="match status" value="1"/>
</dbReference>
<name>A0ABV5A9K1_9BACL</name>
<dbReference type="EMBL" id="JBDXSU010000001">
    <property type="protein sequence ID" value="MFB5188898.1"/>
    <property type="molecule type" value="Genomic_DNA"/>
</dbReference>
<keyword evidence="11" id="KW-1185">Reference proteome</keyword>
<organism evidence="10 11">
    <name type="scientific">Alicyclobacillus fastidiosus</name>
    <dbReference type="NCBI Taxonomy" id="392011"/>
    <lineage>
        <taxon>Bacteria</taxon>
        <taxon>Bacillati</taxon>
        <taxon>Bacillota</taxon>
        <taxon>Bacilli</taxon>
        <taxon>Bacillales</taxon>
        <taxon>Alicyclobacillaceae</taxon>
        <taxon>Alicyclobacillus</taxon>
    </lineage>
</organism>
<comment type="pathway">
    <text evidence="2 8">Amino-acid biosynthesis; L-valine biosynthesis; L-valine from pyruvate: step 1/4.</text>
</comment>
<dbReference type="GO" id="GO:0003984">
    <property type="term" value="F:acetolactate synthase activity"/>
    <property type="evidence" value="ECO:0007669"/>
    <property type="project" value="UniProtKB-EC"/>
</dbReference>
<accession>A0ABV5A9K1</accession>
<dbReference type="RefSeq" id="WP_275475726.1">
    <property type="nucleotide sequence ID" value="NZ_CP162940.1"/>
</dbReference>
<dbReference type="InterPro" id="IPR004789">
    <property type="entry name" value="Acetalactate_synth_ssu"/>
</dbReference>
<dbReference type="PANTHER" id="PTHR30239">
    <property type="entry name" value="ACETOLACTATE SYNTHASE SMALL SUBUNIT"/>
    <property type="match status" value="1"/>
</dbReference>
<dbReference type="InterPro" id="IPR045865">
    <property type="entry name" value="ACT-like_dom_sf"/>
</dbReference>
<evidence type="ECO:0000256" key="3">
    <source>
        <dbReference type="ARBA" id="ARBA00006341"/>
    </source>
</evidence>
<comment type="pathway">
    <text evidence="1 8">Amino-acid biosynthesis; L-isoleucine biosynthesis; L-isoleucine from 2-oxobutanoate: step 1/4.</text>
</comment>
<comment type="similarity">
    <text evidence="3 8">Belongs to the acetolactate synthase small subunit family.</text>
</comment>
<comment type="caution">
    <text evidence="10">The sequence shown here is derived from an EMBL/GenBank/DDBJ whole genome shotgun (WGS) entry which is preliminary data.</text>
</comment>
<dbReference type="InterPro" id="IPR019455">
    <property type="entry name" value="Acetolactate_synth_ssu_C"/>
</dbReference>
<sequence>MNRVISVSVNNKAGVLNRITALFMRKGFNIQNLTVGVTETPGLSRITIVMNETDDAALEQVIKQLYKQIDVLKVTDLTQQPMVARELALIQVNSPVAQRSVITTIIEPFRASVIDVGRDTITVEATGKAEKIDALIALLRPYGIKELARTGLTALARDVAMVTEARRVSEGNVISI</sequence>
<keyword evidence="5 8" id="KW-0028">Amino-acid biosynthesis</keyword>
<dbReference type="InterPro" id="IPR039557">
    <property type="entry name" value="AHAS_ACT"/>
</dbReference>
<evidence type="ECO:0000313" key="10">
    <source>
        <dbReference type="EMBL" id="MFB5188898.1"/>
    </source>
</evidence>
<dbReference type="Gene3D" id="3.30.70.1150">
    <property type="entry name" value="ACT-like. Chain A, domain 2"/>
    <property type="match status" value="1"/>
</dbReference>
<evidence type="ECO:0000256" key="7">
    <source>
        <dbReference type="ARBA" id="ARBA00048670"/>
    </source>
</evidence>
<dbReference type="NCBIfam" id="NF008864">
    <property type="entry name" value="PRK11895.1"/>
    <property type="match status" value="1"/>
</dbReference>
<dbReference type="InterPro" id="IPR054480">
    <property type="entry name" value="AHAS_small-like_ACT"/>
</dbReference>
<reference evidence="10 11" key="1">
    <citation type="journal article" date="2024" name="Int. J. Mol. Sci.">
        <title>Exploration of Alicyclobacillus spp. Genome in Search of Antibiotic Resistance.</title>
        <authorList>
            <person name="Bucka-Kolendo J."/>
            <person name="Kiousi D.E."/>
            <person name="Dekowska A."/>
            <person name="Mikolajczuk-Szczyrba A."/>
            <person name="Karadedos D.M."/>
            <person name="Michael P."/>
            <person name="Galanis A."/>
            <person name="Sokolowska B."/>
        </authorList>
    </citation>
    <scope>NUCLEOTIDE SEQUENCE [LARGE SCALE GENOMIC DNA]</scope>
    <source>
        <strain evidence="10 11">KKP 3000</strain>
    </source>
</reference>
<dbReference type="EC" id="2.2.1.6" evidence="8"/>
<keyword evidence="8 10" id="KW-0808">Transferase</keyword>
<protein>
    <recommendedName>
        <fullName evidence="8">Acetolactate synthase small subunit</fullName>
        <shortName evidence="8">AHAS</shortName>
        <shortName evidence="8">ALS</shortName>
        <ecNumber evidence="8">2.2.1.6</ecNumber>
    </recommendedName>
    <alternativeName>
        <fullName evidence="8">Acetohydroxy-acid synthase small subunit</fullName>
    </alternativeName>
</protein>
<dbReference type="PANTHER" id="PTHR30239:SF0">
    <property type="entry name" value="ACETOLACTATE SYNTHASE SMALL SUBUNIT 1, CHLOROPLASTIC"/>
    <property type="match status" value="1"/>
</dbReference>
<evidence type="ECO:0000256" key="6">
    <source>
        <dbReference type="ARBA" id="ARBA00023304"/>
    </source>
</evidence>
<evidence type="ECO:0000256" key="8">
    <source>
        <dbReference type="RuleBase" id="RU368092"/>
    </source>
</evidence>
<evidence type="ECO:0000259" key="9">
    <source>
        <dbReference type="PROSITE" id="PS51671"/>
    </source>
</evidence>
<comment type="function">
    <text evidence="8">Catalyzes the conversion of 2 pyruvate molecules into acetolactate in the first common step of the biosynthetic pathway of the branched-amino acids such as leucine, isoleucine, and valine.</text>
</comment>
<evidence type="ECO:0000256" key="5">
    <source>
        <dbReference type="ARBA" id="ARBA00022605"/>
    </source>
</evidence>
<dbReference type="SUPFAM" id="SSF55021">
    <property type="entry name" value="ACT-like"/>
    <property type="match status" value="2"/>
</dbReference>
<dbReference type="InterPro" id="IPR027271">
    <property type="entry name" value="Acetolactate_synth/TF_NikR_C"/>
</dbReference>
<feature type="domain" description="ACT" evidence="9">
    <location>
        <begin position="4"/>
        <end position="79"/>
    </location>
</feature>
<comment type="subunit">
    <text evidence="4 8">Dimer of large and small chains.</text>
</comment>
<evidence type="ECO:0000256" key="1">
    <source>
        <dbReference type="ARBA" id="ARBA00004974"/>
    </source>
</evidence>
<dbReference type="PROSITE" id="PS51671">
    <property type="entry name" value="ACT"/>
    <property type="match status" value="1"/>
</dbReference>
<comment type="catalytic activity">
    <reaction evidence="7 8">
        <text>2 pyruvate + H(+) = (2S)-2-acetolactate + CO2</text>
        <dbReference type="Rhea" id="RHEA:25249"/>
        <dbReference type="ChEBI" id="CHEBI:15361"/>
        <dbReference type="ChEBI" id="CHEBI:15378"/>
        <dbReference type="ChEBI" id="CHEBI:16526"/>
        <dbReference type="ChEBI" id="CHEBI:58476"/>
        <dbReference type="EC" id="2.2.1.6"/>
    </reaction>
</comment>